<evidence type="ECO:0000313" key="4">
    <source>
        <dbReference type="Proteomes" id="UP000201169"/>
    </source>
</evidence>
<dbReference type="KEGG" id="cavi:CAV_1473"/>
<name>A0A222MYL8_9BACT</name>
<dbReference type="AlphaFoldDB" id="A0A222MYL8"/>
<protein>
    <submittedName>
        <fullName evidence="3">Autotransporter domain protein</fullName>
    </submittedName>
</protein>
<sequence>MIPEYPSPRLDVIIAEGLDMDFSLPFYFNIPANEKTIFLVDLKKIRNEAIAIYEGISSYSGYKRTVYNPRLYTSDYLRIGNIDFQIRTQSILDAKYVDFLHQEPGYQESSIADDFLENNHLARFSLGKEGSVYISGDLILNGNNPNSIPIIVNFENDGSRTHSNFIVNGEIARVNKYLNQTTPGNFRIFFSNSITDIKNVKLNNFIALQANKGFSDDFMSLNNEATAFLHLPYQQILSNKDINLESFQSTINLKPLLDYTVSYERNENSPSYVFINGDLSEKARNMDEFLSSKRNYLQNSLLAELENLNNISNDANIKSEYEKAIADINTQIEALDKFLNADATDTQDSQANTNSNSQVNSSSLSGNASNTNSSLNSTTDSVLNSNSSSTMSEAKQQALKEYNSLFIKDEQILELSTNLIDKNIANSGLKNYVIFEMLNSPSHKAEVASSINKSAKSIANSNSAISSQQQIINLTNEAAINARMVYLKNPYKSDEEKMGNMAYDEAGRTYATFINNTDNGLWANFFGGKNILNSNSASVLGGSLGFDKRISDDSLLGLYLTYADVNLKDSIINEEGKSYQLGLYYNKNFANNMELDLKANFGFNPAKQNYMLGSYDTSSSFTRNYYTISASVGKVVDLADNGGTSIKHFIGVNYYNTYTPAYNTRSDFSLEHKSYAASAISFDLGIGLKQYFNENSFFFIGPKIEHFASNDASFYNVVVAGSNNVITIDTKEVNKNRTYAQILAGGKVDLNNDGLALNLSLAAKSLISKRVYDNADSFISGQVGIRWEF</sequence>
<dbReference type="RefSeq" id="WP_157676356.1">
    <property type="nucleotide sequence ID" value="NZ_CP022347.1"/>
</dbReference>
<dbReference type="Gene3D" id="2.40.128.130">
    <property type="entry name" value="Autotransporter beta-domain"/>
    <property type="match status" value="1"/>
</dbReference>
<gene>
    <name evidence="3" type="ORF">CAV_1473</name>
</gene>
<dbReference type="SUPFAM" id="SSF103515">
    <property type="entry name" value="Autotransporter"/>
    <property type="match status" value="1"/>
</dbReference>
<feature type="domain" description="Autotransporter" evidence="2">
    <location>
        <begin position="514"/>
        <end position="789"/>
    </location>
</feature>
<dbReference type="OrthoDB" id="5360552at2"/>
<feature type="compositionally biased region" description="Low complexity" evidence="1">
    <location>
        <begin position="349"/>
        <end position="389"/>
    </location>
</feature>
<dbReference type="EMBL" id="CP022347">
    <property type="protein sequence ID" value="ASQ31083.1"/>
    <property type="molecule type" value="Genomic_DNA"/>
</dbReference>
<organism evidence="3 4">
    <name type="scientific">Campylobacter avium LMG 24591</name>
    <dbReference type="NCBI Taxonomy" id="522484"/>
    <lineage>
        <taxon>Bacteria</taxon>
        <taxon>Pseudomonadati</taxon>
        <taxon>Campylobacterota</taxon>
        <taxon>Epsilonproteobacteria</taxon>
        <taxon>Campylobacterales</taxon>
        <taxon>Campylobacteraceae</taxon>
        <taxon>Campylobacter</taxon>
    </lineage>
</organism>
<keyword evidence="4" id="KW-1185">Reference proteome</keyword>
<accession>A0A222MYL8</accession>
<dbReference type="InterPro" id="IPR036709">
    <property type="entry name" value="Autotransporte_beta_dom_sf"/>
</dbReference>
<dbReference type="Proteomes" id="UP000201169">
    <property type="component" value="Chromosome"/>
</dbReference>
<feature type="region of interest" description="Disordered" evidence="1">
    <location>
        <begin position="346"/>
        <end position="389"/>
    </location>
</feature>
<dbReference type="Pfam" id="PF03797">
    <property type="entry name" value="Autotransporter"/>
    <property type="match status" value="1"/>
</dbReference>
<reference evidence="3 4" key="1">
    <citation type="submission" date="2017-07" db="EMBL/GenBank/DDBJ databases">
        <title>Analysis of two Campylobacter avium genomes and identification of a novel hippuricase gene.</title>
        <authorList>
            <person name="Miller W.G."/>
            <person name="Chapman M.H."/>
            <person name="Yee E."/>
            <person name="Revez J."/>
            <person name="Bono J.L."/>
            <person name="Rossi M."/>
        </authorList>
    </citation>
    <scope>NUCLEOTIDE SEQUENCE [LARGE SCALE GENOMIC DNA]</scope>
    <source>
        <strain evidence="3 4">LMG 24591</strain>
    </source>
</reference>
<proteinExistence type="predicted"/>
<dbReference type="InterPro" id="IPR005546">
    <property type="entry name" value="Autotransporte_beta"/>
</dbReference>
<evidence type="ECO:0000259" key="2">
    <source>
        <dbReference type="PROSITE" id="PS51208"/>
    </source>
</evidence>
<evidence type="ECO:0000256" key="1">
    <source>
        <dbReference type="SAM" id="MobiDB-lite"/>
    </source>
</evidence>
<evidence type="ECO:0000313" key="3">
    <source>
        <dbReference type="EMBL" id="ASQ31083.1"/>
    </source>
</evidence>
<dbReference type="SMART" id="SM00869">
    <property type="entry name" value="Autotransporter"/>
    <property type="match status" value="1"/>
</dbReference>
<dbReference type="PROSITE" id="PS51208">
    <property type="entry name" value="AUTOTRANSPORTER"/>
    <property type="match status" value="1"/>
</dbReference>